<dbReference type="InterPro" id="IPR029762">
    <property type="entry name" value="PGP-I_bact-type"/>
</dbReference>
<evidence type="ECO:0000256" key="8">
    <source>
        <dbReference type="ARBA" id="ARBA00022807"/>
    </source>
</evidence>
<dbReference type="NCBIfam" id="TIGR00504">
    <property type="entry name" value="pyro_pdase"/>
    <property type="match status" value="1"/>
</dbReference>
<evidence type="ECO:0000256" key="3">
    <source>
        <dbReference type="ARBA" id="ARBA00004496"/>
    </source>
</evidence>
<dbReference type="NCBIfam" id="NF009676">
    <property type="entry name" value="PRK13197.1"/>
    <property type="match status" value="1"/>
</dbReference>
<keyword evidence="6 9" id="KW-0645">Protease</keyword>
<evidence type="ECO:0000256" key="4">
    <source>
        <dbReference type="ARBA" id="ARBA00006641"/>
    </source>
</evidence>
<dbReference type="PANTHER" id="PTHR23402:SF1">
    <property type="entry name" value="PYROGLUTAMYL-PEPTIDASE I"/>
    <property type="match status" value="1"/>
</dbReference>
<sequence length="253" mass="27401">MNGFYPCRRASYRFGCAPPSYVTIENHFIQENRTMHTVLLTGFEPFENELINPSWEAVSALDGARIATPIGDTIVHARMMPVRFHTLDQALLDALNATRPSLAICVGQAGGRPDLSVERVAINVDDARIPDNDGYQPIDAPIVADGPAAYFSTLPIKALVHALREAGIPASVSQTAGTFTCNHLFYILSHYIATRAPQLRGGFVHIPYTPRQAARHPGQPSLSTASVIEGLKVIVQTALSVHMDLPETGGALH</sequence>
<dbReference type="CDD" id="cd00501">
    <property type="entry name" value="Peptidase_C15"/>
    <property type="match status" value="1"/>
</dbReference>
<dbReference type="GO" id="GO:0016920">
    <property type="term" value="F:pyroglutamyl-peptidase activity"/>
    <property type="evidence" value="ECO:0007669"/>
    <property type="project" value="UniProtKB-UniRule"/>
</dbReference>
<evidence type="ECO:0000256" key="1">
    <source>
        <dbReference type="ARBA" id="ARBA00001770"/>
    </source>
</evidence>
<dbReference type="HAMAP" id="MF_00417">
    <property type="entry name" value="Pyrrolid_peptidase"/>
    <property type="match status" value="1"/>
</dbReference>
<organism evidence="11 12">
    <name type="scientific">Mycetohabitans rhizoxinica (strain DSM 19002 / CIP 109453 / HKI 454)</name>
    <name type="common">Paraburkholderia rhizoxinica</name>
    <dbReference type="NCBI Taxonomy" id="882378"/>
    <lineage>
        <taxon>Bacteria</taxon>
        <taxon>Pseudomonadati</taxon>
        <taxon>Pseudomonadota</taxon>
        <taxon>Betaproteobacteria</taxon>
        <taxon>Burkholderiales</taxon>
        <taxon>Burkholderiaceae</taxon>
        <taxon>Mycetohabitans</taxon>
    </lineage>
</organism>
<accession>E5AMS2</accession>
<comment type="subcellular location">
    <subcellularLocation>
        <location evidence="3 9">Cytoplasm</location>
    </subcellularLocation>
</comment>
<keyword evidence="8 9" id="KW-0788">Thiol protease</keyword>
<dbReference type="Gene3D" id="3.40.630.20">
    <property type="entry name" value="Peptidase C15, pyroglutamyl peptidase I-like"/>
    <property type="match status" value="1"/>
</dbReference>
<feature type="active site" evidence="9">
    <location>
        <position position="181"/>
    </location>
</feature>
<dbReference type="InterPro" id="IPR033693">
    <property type="entry name" value="PGPEP1_Glu_AS"/>
</dbReference>
<reference evidence="11 12" key="1">
    <citation type="journal article" date="2011" name="J. Bacteriol.">
        <title>Complete genome sequence of Burkholderia rhizoxinica, an endosymbiont of Rhizopus microsporus.</title>
        <authorList>
            <person name="Lackner G."/>
            <person name="Moebius N."/>
            <person name="Partida-Martinez L."/>
            <person name="Hertweck C."/>
        </authorList>
    </citation>
    <scope>NUCLEOTIDE SEQUENCE [LARGE SCALE GENOMIC DNA]</scope>
    <source>
        <strain evidence="12">DSM 19002 / CIP 109453 / HKI 454</strain>
    </source>
</reference>
<comment type="subunit">
    <text evidence="9">Homotetramer.</text>
</comment>
<comment type="similarity">
    <text evidence="4 9">Belongs to the peptidase C15 family.</text>
</comment>
<protein>
    <recommendedName>
        <fullName evidence="9">Pyrrolidone-carboxylate peptidase</fullName>
        <ecNumber evidence="9">3.4.19.3</ecNumber>
    </recommendedName>
    <alternativeName>
        <fullName evidence="9">5-oxoprolyl-peptidase</fullName>
    </alternativeName>
    <alternativeName>
        <fullName evidence="9">Pyroglutamyl-peptidase I</fullName>
        <shortName evidence="9">PGP-I</shortName>
        <shortName evidence="9">Pyrase</shortName>
    </alternativeName>
</protein>
<feature type="active site" evidence="9">
    <location>
        <position position="205"/>
    </location>
</feature>
<dbReference type="Pfam" id="PF01470">
    <property type="entry name" value="Peptidase_C15"/>
    <property type="match status" value="1"/>
</dbReference>
<keyword evidence="7 9" id="KW-0378">Hydrolase</keyword>
<dbReference type="STRING" id="882378.RBRH_02735"/>
<dbReference type="PRINTS" id="PR00706">
    <property type="entry name" value="PYROGLUPTASE"/>
</dbReference>
<dbReference type="FunFam" id="3.40.630.20:FF:000001">
    <property type="entry name" value="Pyrrolidone-carboxylate peptidase"/>
    <property type="match status" value="1"/>
</dbReference>
<dbReference type="Proteomes" id="UP000007437">
    <property type="component" value="Chromosome"/>
</dbReference>
<dbReference type="GO" id="GO:0006508">
    <property type="term" value="P:proteolysis"/>
    <property type="evidence" value="ECO:0007669"/>
    <property type="project" value="UniProtKB-KW"/>
</dbReference>
<dbReference type="MEROPS" id="C15.001"/>
<dbReference type="KEGG" id="brh:RBRH_02735"/>
<comment type="function">
    <text evidence="2 9">Removes 5-oxoproline from various penultimate amino acid residues except L-proline.</text>
</comment>
<evidence type="ECO:0000313" key="11">
    <source>
        <dbReference type="EMBL" id="CBW76304.1"/>
    </source>
</evidence>
<dbReference type="PIRSF" id="PIRSF015592">
    <property type="entry name" value="Prld-crbxl_pptds"/>
    <property type="match status" value="1"/>
</dbReference>
<evidence type="ECO:0000256" key="5">
    <source>
        <dbReference type="ARBA" id="ARBA00022490"/>
    </source>
</evidence>
<comment type="catalytic activity">
    <reaction evidence="1 9 10">
        <text>Release of an N-terminal pyroglutamyl group from a polypeptide, the second amino acid generally not being Pro.</text>
        <dbReference type="EC" id="3.4.19.3"/>
    </reaction>
</comment>
<dbReference type="GO" id="GO:0005829">
    <property type="term" value="C:cytosol"/>
    <property type="evidence" value="ECO:0007669"/>
    <property type="project" value="InterPro"/>
</dbReference>
<evidence type="ECO:0000256" key="2">
    <source>
        <dbReference type="ARBA" id="ARBA00002280"/>
    </source>
</evidence>
<name>E5AMS2_MYCRK</name>
<dbReference type="eggNOG" id="COG2039">
    <property type="taxonomic scope" value="Bacteria"/>
</dbReference>
<dbReference type="HOGENOM" id="CLU_043960_4_0_4"/>
<dbReference type="InterPro" id="IPR000816">
    <property type="entry name" value="Peptidase_C15"/>
</dbReference>
<dbReference type="EMBL" id="FR687359">
    <property type="protein sequence ID" value="CBW76304.1"/>
    <property type="molecule type" value="Genomic_DNA"/>
</dbReference>
<proteinExistence type="inferred from homology"/>
<evidence type="ECO:0000313" key="12">
    <source>
        <dbReference type="Proteomes" id="UP000007437"/>
    </source>
</evidence>
<evidence type="ECO:0000256" key="10">
    <source>
        <dbReference type="PROSITE-ProRule" id="PRU10076"/>
    </source>
</evidence>
<dbReference type="InterPro" id="IPR016125">
    <property type="entry name" value="Peptidase_C15-like"/>
</dbReference>
<dbReference type="InterPro" id="IPR036440">
    <property type="entry name" value="Peptidase_C15-like_sf"/>
</dbReference>
<keyword evidence="5 9" id="KW-0963">Cytoplasm</keyword>
<dbReference type="AlphaFoldDB" id="E5AMS2"/>
<dbReference type="SUPFAM" id="SSF53182">
    <property type="entry name" value="Pyrrolidone carboxyl peptidase (pyroglutamate aminopeptidase)"/>
    <property type="match status" value="1"/>
</dbReference>
<evidence type="ECO:0000256" key="6">
    <source>
        <dbReference type="ARBA" id="ARBA00022670"/>
    </source>
</evidence>
<evidence type="ECO:0000256" key="9">
    <source>
        <dbReference type="HAMAP-Rule" id="MF_00417"/>
    </source>
</evidence>
<dbReference type="PANTHER" id="PTHR23402">
    <property type="entry name" value="PROTEASE FAMILY C15 PYROGLUTAMYL-PEPTIDASE I-RELATED"/>
    <property type="match status" value="1"/>
</dbReference>
<dbReference type="PROSITE" id="PS01333">
    <property type="entry name" value="PYRASE_GLU"/>
    <property type="match status" value="1"/>
</dbReference>
<evidence type="ECO:0000256" key="7">
    <source>
        <dbReference type="ARBA" id="ARBA00022801"/>
    </source>
</evidence>
<feature type="active site" evidence="9 10">
    <location>
        <position position="118"/>
    </location>
</feature>
<gene>
    <name evidence="9" type="primary">pcp</name>
    <name evidence="11" type="ordered locus">RBRH_02735</name>
</gene>
<dbReference type="EC" id="3.4.19.3" evidence="9"/>